<gene>
    <name evidence="2" type="ORF">RCC_09496</name>
</gene>
<organism evidence="2 3">
    <name type="scientific">Ramularia collo-cygni</name>
    <dbReference type="NCBI Taxonomy" id="112498"/>
    <lineage>
        <taxon>Eukaryota</taxon>
        <taxon>Fungi</taxon>
        <taxon>Dikarya</taxon>
        <taxon>Ascomycota</taxon>
        <taxon>Pezizomycotina</taxon>
        <taxon>Dothideomycetes</taxon>
        <taxon>Dothideomycetidae</taxon>
        <taxon>Mycosphaerellales</taxon>
        <taxon>Mycosphaerellaceae</taxon>
        <taxon>Ramularia</taxon>
    </lineage>
</organism>
<keyword evidence="3" id="KW-1185">Reference proteome</keyword>
<reference evidence="2 3" key="1">
    <citation type="submission" date="2016-03" db="EMBL/GenBank/DDBJ databases">
        <authorList>
            <person name="Ploux O."/>
        </authorList>
    </citation>
    <scope>NUCLEOTIDE SEQUENCE [LARGE SCALE GENOMIC DNA]</scope>
    <source>
        <strain evidence="2 3">URUG2</strain>
    </source>
</reference>
<dbReference type="Proteomes" id="UP000225277">
    <property type="component" value="Unassembled WGS sequence"/>
</dbReference>
<evidence type="ECO:0000313" key="3">
    <source>
        <dbReference type="Proteomes" id="UP000225277"/>
    </source>
</evidence>
<sequence>MHREGGPHDGHDRLMHAADQDMAQMGGAAEGSGDVDRLAHETEDPTNQEDRRPIKKSEKMRVIYLSSETEEEDETVDAALNPEDEHEVIVLSSDEEDGDDKHNEPVIIAGSYVNDGGVVVSLTKEEIPDEIVRKVEAFIEEITDQQPHWKHM</sequence>
<protein>
    <submittedName>
        <fullName evidence="2">Uncharacterized protein</fullName>
    </submittedName>
</protein>
<dbReference type="RefSeq" id="XP_023630506.1">
    <property type="nucleotide sequence ID" value="XM_023774738.1"/>
</dbReference>
<dbReference type="GeneID" id="35604567"/>
<feature type="compositionally biased region" description="Basic and acidic residues" evidence="1">
    <location>
        <begin position="1"/>
        <end position="19"/>
    </location>
</feature>
<proteinExistence type="predicted"/>
<accession>A0A2D3VF86</accession>
<feature type="compositionally biased region" description="Basic and acidic residues" evidence="1">
    <location>
        <begin position="34"/>
        <end position="61"/>
    </location>
</feature>
<feature type="region of interest" description="Disordered" evidence="1">
    <location>
        <begin position="1"/>
        <end position="85"/>
    </location>
</feature>
<dbReference type="EMBL" id="FJUY01000018">
    <property type="protein sequence ID" value="CZT23782.1"/>
    <property type="molecule type" value="Genomic_DNA"/>
</dbReference>
<name>A0A2D3VF86_9PEZI</name>
<evidence type="ECO:0000313" key="2">
    <source>
        <dbReference type="EMBL" id="CZT23782.1"/>
    </source>
</evidence>
<evidence type="ECO:0000256" key="1">
    <source>
        <dbReference type="SAM" id="MobiDB-lite"/>
    </source>
</evidence>
<feature type="compositionally biased region" description="Acidic residues" evidence="1">
    <location>
        <begin position="68"/>
        <end position="85"/>
    </location>
</feature>
<dbReference type="AlphaFoldDB" id="A0A2D3VF86"/>